<dbReference type="Proteomes" id="UP000245429">
    <property type="component" value="Chromosome"/>
</dbReference>
<gene>
    <name evidence="1" type="ORF">DI487_02890</name>
</gene>
<protein>
    <submittedName>
        <fullName evidence="1">Uncharacterized protein</fullName>
    </submittedName>
</protein>
<accession>A0A2U8QSV3</accession>
<dbReference type="KEGG" id="fse:DI487_02890"/>
<name>A0A2U8QSV3_9FLAO</name>
<keyword evidence="2" id="KW-1185">Reference proteome</keyword>
<proteinExistence type="predicted"/>
<sequence>MLSNRHKAIVKTTLLHQLHLVDSDWEVKDIHQRYTMLSPTLLIDGIYKSMEGPKSSRYIQLSTSDELLWITGFNIKAVDEKNLKEVSKDFICHMNVDLNDVHYYSNFNMEDRIGKQYPRLTSLSGGFEDCIFPSGYGIPVKGNEYLYITTQALNLNQPKIFKKVKHLVSVEHEKYDGTQKPLMSKTVFIQLPFDKENPFKSPLTPGSNQCIPVETKNHCYTDRNGNMLSGHWIIPKGKATYRSSIDEQLQIKDSLRLHFSAIHVHPFATSISLYDTTTRQYIFKSQIQNYNDKAGLLKVEPFSSIDGVWLYGNHQYELVMETNNTSMTLQDMMGSMFLFFYDKEMDEKLKLK</sequence>
<organism evidence="1 2">
    <name type="scientific">Flavobacterium sediminis</name>
    <dbReference type="NCBI Taxonomy" id="2201181"/>
    <lineage>
        <taxon>Bacteria</taxon>
        <taxon>Pseudomonadati</taxon>
        <taxon>Bacteroidota</taxon>
        <taxon>Flavobacteriia</taxon>
        <taxon>Flavobacteriales</taxon>
        <taxon>Flavobacteriaceae</taxon>
        <taxon>Flavobacterium</taxon>
    </lineage>
</organism>
<dbReference type="EMBL" id="CP029463">
    <property type="protein sequence ID" value="AWM12914.1"/>
    <property type="molecule type" value="Genomic_DNA"/>
</dbReference>
<evidence type="ECO:0000313" key="1">
    <source>
        <dbReference type="EMBL" id="AWM12914.1"/>
    </source>
</evidence>
<dbReference type="AlphaFoldDB" id="A0A2U8QSV3"/>
<evidence type="ECO:0000313" key="2">
    <source>
        <dbReference type="Proteomes" id="UP000245429"/>
    </source>
</evidence>
<reference evidence="1 2" key="1">
    <citation type="submission" date="2018-05" db="EMBL/GenBank/DDBJ databases">
        <title>Flavobacterium sp. MEBiC07310.</title>
        <authorList>
            <person name="Baek K."/>
        </authorList>
    </citation>
    <scope>NUCLEOTIDE SEQUENCE [LARGE SCALE GENOMIC DNA]</scope>
    <source>
        <strain evidence="1 2">MEBiC07310</strain>
    </source>
</reference>